<dbReference type="GO" id="GO:0008270">
    <property type="term" value="F:zinc ion binding"/>
    <property type="evidence" value="ECO:0007669"/>
    <property type="project" value="InterPro"/>
</dbReference>
<dbReference type="Pfam" id="PF00194">
    <property type="entry name" value="Carb_anhydrase"/>
    <property type="match status" value="1"/>
</dbReference>
<dbReference type="CDD" id="cd03124">
    <property type="entry name" value="alpha_CA_prokaryotic_like"/>
    <property type="match status" value="1"/>
</dbReference>
<dbReference type="AlphaFoldDB" id="A0A7J6X3T5"/>
<dbReference type="GO" id="GO:0004089">
    <property type="term" value="F:carbonate dehydratase activity"/>
    <property type="evidence" value="ECO:0007669"/>
    <property type="project" value="UniProtKB-EC"/>
</dbReference>
<dbReference type="SMART" id="SM01057">
    <property type="entry name" value="Carb_anhydrase"/>
    <property type="match status" value="1"/>
</dbReference>
<evidence type="ECO:0000256" key="5">
    <source>
        <dbReference type="ARBA" id="ARBA00022833"/>
    </source>
</evidence>
<reference evidence="10 11" key="1">
    <citation type="submission" date="2020-06" db="EMBL/GenBank/DDBJ databases">
        <title>Transcriptomic and genomic resources for Thalictrum thalictroides and T. hernandezii: Facilitating candidate gene discovery in an emerging model plant lineage.</title>
        <authorList>
            <person name="Arias T."/>
            <person name="Riano-Pachon D.M."/>
            <person name="Di Stilio V.S."/>
        </authorList>
    </citation>
    <scope>NUCLEOTIDE SEQUENCE [LARGE SCALE GENOMIC DNA]</scope>
    <source>
        <strain evidence="11">cv. WT478/WT964</strain>
        <tissue evidence="10">Leaves</tissue>
    </source>
</reference>
<comment type="cofactor">
    <cofactor evidence="1">
        <name>Zn(2+)</name>
        <dbReference type="ChEBI" id="CHEBI:29105"/>
    </cofactor>
</comment>
<name>A0A7J6X3T5_THATH</name>
<dbReference type="InterPro" id="IPR036398">
    <property type="entry name" value="CA_dom_sf"/>
</dbReference>
<evidence type="ECO:0000256" key="6">
    <source>
        <dbReference type="ARBA" id="ARBA00023180"/>
    </source>
</evidence>
<keyword evidence="3" id="KW-0479">Metal-binding</keyword>
<evidence type="ECO:0000256" key="4">
    <source>
        <dbReference type="ARBA" id="ARBA00022729"/>
    </source>
</evidence>
<keyword evidence="5" id="KW-0862">Zinc</keyword>
<evidence type="ECO:0000313" key="10">
    <source>
        <dbReference type="EMBL" id="KAF5203717.1"/>
    </source>
</evidence>
<comment type="catalytic activity">
    <reaction evidence="8">
        <text>hydrogencarbonate + H(+) = CO2 + H2O</text>
        <dbReference type="Rhea" id="RHEA:10748"/>
        <dbReference type="ChEBI" id="CHEBI:15377"/>
        <dbReference type="ChEBI" id="CHEBI:15378"/>
        <dbReference type="ChEBI" id="CHEBI:16526"/>
        <dbReference type="ChEBI" id="CHEBI:17544"/>
        <dbReference type="EC" id="4.2.1.1"/>
    </reaction>
</comment>
<organism evidence="10 11">
    <name type="scientific">Thalictrum thalictroides</name>
    <name type="common">Rue-anemone</name>
    <name type="synonym">Anemone thalictroides</name>
    <dbReference type="NCBI Taxonomy" id="46969"/>
    <lineage>
        <taxon>Eukaryota</taxon>
        <taxon>Viridiplantae</taxon>
        <taxon>Streptophyta</taxon>
        <taxon>Embryophyta</taxon>
        <taxon>Tracheophyta</taxon>
        <taxon>Spermatophyta</taxon>
        <taxon>Magnoliopsida</taxon>
        <taxon>Ranunculales</taxon>
        <taxon>Ranunculaceae</taxon>
        <taxon>Thalictroideae</taxon>
        <taxon>Thalictrum</taxon>
    </lineage>
</organism>
<dbReference type="PANTHER" id="PTHR18952:SF208">
    <property type="entry name" value="CARBONIC ANHYDRASE XA-RELATED"/>
    <property type="match status" value="1"/>
</dbReference>
<dbReference type="FunFam" id="3.10.200.10:FF:000007">
    <property type="entry name" value="Alpha carbonic anhydrase 3"/>
    <property type="match status" value="1"/>
</dbReference>
<dbReference type="Gene3D" id="3.10.200.10">
    <property type="entry name" value="Alpha carbonic anhydrase"/>
    <property type="match status" value="1"/>
</dbReference>
<sequence>MDLIYGNLEASNLRDQFELSLQQLPVVWQELSEFENLETCAASKVWRRNGVTDCDNFRKESHWIFCADVKTYSGLLERMDDHETASAWLRHKPEADQLIPCSRQGKTTCQEVEDEREFTYVQGSKNGPEKWGEIHPEWAACKRGRLQSPIDLLNERVSVGTHLRKLKRNYKPTNATIKNRGHDIMLRWVGGAGTIQINNTEYVLKQCHWHAPSEHTFNGKRYALEVHMVHESTDEKVAVVGITYIIGRPDTFLTELMEHIGPIVHTDNEERSIGVLNPRSIKIGSRKYYRYIGSLTIPPCTEDVVWTIVQKVRTVSRQQLRLLRDAVKDDSNTNARPVQPIKNHSVHLYRPIDSEDN</sequence>
<protein>
    <recommendedName>
        <fullName evidence="2">carbonic anhydrase</fullName>
        <ecNumber evidence="2">4.2.1.1</ecNumber>
    </recommendedName>
</protein>
<dbReference type="OrthoDB" id="429145at2759"/>
<evidence type="ECO:0000256" key="2">
    <source>
        <dbReference type="ARBA" id="ARBA00012925"/>
    </source>
</evidence>
<keyword evidence="7" id="KW-0456">Lyase</keyword>
<dbReference type="SUPFAM" id="SSF51069">
    <property type="entry name" value="Carbonic anhydrase"/>
    <property type="match status" value="1"/>
</dbReference>
<evidence type="ECO:0000256" key="3">
    <source>
        <dbReference type="ARBA" id="ARBA00022723"/>
    </source>
</evidence>
<proteinExistence type="predicted"/>
<evidence type="ECO:0000256" key="7">
    <source>
        <dbReference type="ARBA" id="ARBA00023239"/>
    </source>
</evidence>
<feature type="domain" description="Alpha-carbonic anhydrase" evidence="9">
    <location>
        <begin position="116"/>
        <end position="350"/>
    </location>
</feature>
<evidence type="ECO:0000313" key="11">
    <source>
        <dbReference type="Proteomes" id="UP000554482"/>
    </source>
</evidence>
<gene>
    <name evidence="10" type="ORF">FRX31_006696</name>
</gene>
<keyword evidence="4" id="KW-0732">Signal</keyword>
<evidence type="ECO:0000259" key="9">
    <source>
        <dbReference type="PROSITE" id="PS51144"/>
    </source>
</evidence>
<dbReference type="InterPro" id="IPR001148">
    <property type="entry name" value="CA_dom"/>
</dbReference>
<dbReference type="InterPro" id="IPR023561">
    <property type="entry name" value="Carbonic_anhydrase_a-class"/>
</dbReference>
<dbReference type="EMBL" id="JABWDY010006401">
    <property type="protein sequence ID" value="KAF5203717.1"/>
    <property type="molecule type" value="Genomic_DNA"/>
</dbReference>
<dbReference type="PROSITE" id="PS51144">
    <property type="entry name" value="ALPHA_CA_2"/>
    <property type="match status" value="1"/>
</dbReference>
<dbReference type="InterPro" id="IPR041891">
    <property type="entry name" value="Alpha_CA_prokaryot-like"/>
</dbReference>
<accession>A0A7J6X3T5</accession>
<evidence type="ECO:0000256" key="8">
    <source>
        <dbReference type="ARBA" id="ARBA00048348"/>
    </source>
</evidence>
<comment type="caution">
    <text evidence="10">The sequence shown here is derived from an EMBL/GenBank/DDBJ whole genome shotgun (WGS) entry which is preliminary data.</text>
</comment>
<dbReference type="PANTHER" id="PTHR18952">
    <property type="entry name" value="CARBONIC ANHYDRASE"/>
    <property type="match status" value="1"/>
</dbReference>
<dbReference type="Proteomes" id="UP000554482">
    <property type="component" value="Unassembled WGS sequence"/>
</dbReference>
<keyword evidence="6" id="KW-0325">Glycoprotein</keyword>
<dbReference type="EC" id="4.2.1.1" evidence="2"/>
<keyword evidence="11" id="KW-1185">Reference proteome</keyword>
<dbReference type="GO" id="GO:0006730">
    <property type="term" value="P:one-carbon metabolic process"/>
    <property type="evidence" value="ECO:0007669"/>
    <property type="project" value="TreeGrafter"/>
</dbReference>
<evidence type="ECO:0000256" key="1">
    <source>
        <dbReference type="ARBA" id="ARBA00001947"/>
    </source>
</evidence>